<proteinExistence type="predicted"/>
<sequence length="86" mass="9362">MPTTTLLPANAPACVVSPIPTSLPDIGFVREARLLLFLPFSHSTLWRRVAARTFPAPVKLSQRVTAWKVEDVRAWIAAQGDVAAVP</sequence>
<dbReference type="RefSeq" id="WP_347613153.1">
    <property type="nucleotide sequence ID" value="NZ_JBDPZC010000016.1"/>
</dbReference>
<evidence type="ECO:0000313" key="2">
    <source>
        <dbReference type="Proteomes" id="UP001462640"/>
    </source>
</evidence>
<protein>
    <submittedName>
        <fullName evidence="1">AlpA family phage regulatory protein</fullName>
    </submittedName>
</protein>
<keyword evidence="2" id="KW-1185">Reference proteome</keyword>
<dbReference type="InterPro" id="IPR010260">
    <property type="entry name" value="AlpA"/>
</dbReference>
<organism evidence="1 2">
    <name type="scientific">Roseateles flavus</name>
    <dbReference type="NCBI Taxonomy" id="3149041"/>
    <lineage>
        <taxon>Bacteria</taxon>
        <taxon>Pseudomonadati</taxon>
        <taxon>Pseudomonadota</taxon>
        <taxon>Betaproteobacteria</taxon>
        <taxon>Burkholderiales</taxon>
        <taxon>Sphaerotilaceae</taxon>
        <taxon>Roseateles</taxon>
    </lineage>
</organism>
<dbReference type="Gene3D" id="1.10.238.160">
    <property type="match status" value="1"/>
</dbReference>
<comment type="caution">
    <text evidence="1">The sequence shown here is derived from an EMBL/GenBank/DDBJ whole genome shotgun (WGS) entry which is preliminary data.</text>
</comment>
<evidence type="ECO:0000313" key="1">
    <source>
        <dbReference type="EMBL" id="MEO3715602.1"/>
    </source>
</evidence>
<dbReference type="EMBL" id="JBDPZC010000016">
    <property type="protein sequence ID" value="MEO3715602.1"/>
    <property type="molecule type" value="Genomic_DNA"/>
</dbReference>
<accession>A0ABV0GKZ2</accession>
<gene>
    <name evidence="1" type="ORF">ABDJ40_22750</name>
</gene>
<name>A0ABV0GKZ2_9BURK</name>
<dbReference type="Pfam" id="PF05930">
    <property type="entry name" value="Phage_AlpA"/>
    <property type="match status" value="1"/>
</dbReference>
<reference evidence="1 2" key="1">
    <citation type="submission" date="2024-05" db="EMBL/GenBank/DDBJ databases">
        <title>Roseateles sp. 2.12 16S ribosomal RNA gene Genome sequencing and assembly.</title>
        <authorList>
            <person name="Woo H."/>
        </authorList>
    </citation>
    <scope>NUCLEOTIDE SEQUENCE [LARGE SCALE GENOMIC DNA]</scope>
    <source>
        <strain evidence="1 2">2.12</strain>
    </source>
</reference>
<dbReference type="Proteomes" id="UP001462640">
    <property type="component" value="Unassembled WGS sequence"/>
</dbReference>